<dbReference type="PANTHER" id="PTHR43284">
    <property type="entry name" value="ASPARAGINE SYNTHETASE (GLUTAMINE-HYDROLYZING)"/>
    <property type="match status" value="1"/>
</dbReference>
<dbReference type="GO" id="GO:0004066">
    <property type="term" value="F:asparagine synthase (glutamine-hydrolyzing) activity"/>
    <property type="evidence" value="ECO:0007669"/>
    <property type="project" value="UniProtKB-EC"/>
</dbReference>
<dbReference type="Proteomes" id="UP000220192">
    <property type="component" value="Unassembled WGS sequence"/>
</dbReference>
<dbReference type="EMBL" id="NVLX01000026">
    <property type="protein sequence ID" value="PDZ14633.1"/>
    <property type="molecule type" value="Genomic_DNA"/>
</dbReference>
<name>A0A2A7D3L8_BACAN</name>
<comment type="pathway">
    <text evidence="1">Amino-acid biosynthesis; L-asparagine biosynthesis; L-asparagine from L-aspartate (L-Gln route): step 1/1.</text>
</comment>
<evidence type="ECO:0000256" key="4">
    <source>
        <dbReference type="ARBA" id="ARBA00048741"/>
    </source>
</evidence>
<dbReference type="InterPro" id="IPR001962">
    <property type="entry name" value="Asn_synthase"/>
</dbReference>
<dbReference type="InterPro" id="IPR017932">
    <property type="entry name" value="GATase_2_dom"/>
</dbReference>
<evidence type="ECO:0000259" key="5">
    <source>
        <dbReference type="Pfam" id="PF00733"/>
    </source>
</evidence>
<evidence type="ECO:0000259" key="6">
    <source>
        <dbReference type="Pfam" id="PF13537"/>
    </source>
</evidence>
<feature type="domain" description="Glutamine amidotransferase type-2" evidence="6">
    <location>
        <begin position="102"/>
        <end position="162"/>
    </location>
</feature>
<dbReference type="InterPro" id="IPR051786">
    <property type="entry name" value="ASN_synthetase/amidase"/>
</dbReference>
<dbReference type="AlphaFoldDB" id="A0A2A7D3L8"/>
<dbReference type="SUPFAM" id="SSF52402">
    <property type="entry name" value="Adenine nucleotide alpha hydrolases-like"/>
    <property type="match status" value="1"/>
</dbReference>
<organism evidence="7 8">
    <name type="scientific">Bacillus anthracis</name>
    <name type="common">anthrax bacterium</name>
    <dbReference type="NCBI Taxonomy" id="1392"/>
    <lineage>
        <taxon>Bacteria</taxon>
        <taxon>Bacillati</taxon>
        <taxon>Bacillota</taxon>
        <taxon>Bacilli</taxon>
        <taxon>Bacillales</taxon>
        <taxon>Bacillaceae</taxon>
        <taxon>Bacillus</taxon>
        <taxon>Bacillus cereus group</taxon>
    </lineage>
</organism>
<dbReference type="EC" id="6.3.5.4" evidence="2"/>
<dbReference type="SUPFAM" id="SSF56235">
    <property type="entry name" value="N-terminal nucleophile aminohydrolases (Ntn hydrolases)"/>
    <property type="match status" value="1"/>
</dbReference>
<proteinExistence type="predicted"/>
<dbReference type="GO" id="GO:0006529">
    <property type="term" value="P:asparagine biosynthetic process"/>
    <property type="evidence" value="ECO:0007669"/>
    <property type="project" value="UniProtKB-KW"/>
</dbReference>
<dbReference type="InterPro" id="IPR029055">
    <property type="entry name" value="Ntn_hydrolases_N"/>
</dbReference>
<comment type="caution">
    <text evidence="7">The sequence shown here is derived from an EMBL/GenBank/DDBJ whole genome shotgun (WGS) entry which is preliminary data.</text>
</comment>
<evidence type="ECO:0000256" key="1">
    <source>
        <dbReference type="ARBA" id="ARBA00005187"/>
    </source>
</evidence>
<keyword evidence="3" id="KW-0028">Amino-acid biosynthesis</keyword>
<dbReference type="Gene3D" id="3.60.20.10">
    <property type="entry name" value="Glutamine Phosphoribosylpyrophosphate, subunit 1, domain 1"/>
    <property type="match status" value="1"/>
</dbReference>
<sequence>MELKGGLRKMRMWIAMWGENNTIKKQWSKNLRNWLSSMKISNQLNFDREGFFLSEVDFSYKDSHKKTNEQISFLATPLIMNGVLSDSLKHSYVESLTSKARENLYKGLTSNIDYQLQNANGDFTITYVDRNMDNLVIANDIYATRPIYYYKHPNDDFFCASNDLRTLLLNYEIPFTVNYNACLNYPTTQFAISEAEYSNETFFKGIYRLPPASILQWNKNDKLSIRSYWGLNNLLNKVKHTNITDYVDEFRQTMLDVVQLRISDKKTILDVSGGLDSGNILGAAIANGSSSSIFGVNLSFESNDMSFSHDKELVTKLLQDLNIEHAIIMGDDINKILNAEIGRDPMWYIDGPDPRGNPLYDEVVAAISIEVGANRSISGDGGDYVASGEELVIDSLLRQKKFKEAVSKLWNWSDKKVGGFLDKTFTYGIAPFIPGLNERLYYKTVWAEKVEANMPFFTPEHIERENKGNQREYEQYKKSKDFKLWGHRYHYDYLYPRARCLDTTRVATDYMYPFYDKKMIELSFCVPPEEHYDLLEGHKNGYYKGSKQLMRKAFKDVLPDYLLNRKIKTTYAHMARKCLLNEKHNILQLFSKDKKNFVAELGIIDKEKYRDHLIAMLIRSNDPNNDLGMSFQYLRSVLELEIWLQEVEKGRDYILERSKPVDPRNIGKCIFSSELKQATFY</sequence>
<comment type="catalytic activity">
    <reaction evidence="4">
        <text>L-aspartate + L-glutamine + ATP + H2O = L-asparagine + L-glutamate + AMP + diphosphate + H(+)</text>
        <dbReference type="Rhea" id="RHEA:12228"/>
        <dbReference type="ChEBI" id="CHEBI:15377"/>
        <dbReference type="ChEBI" id="CHEBI:15378"/>
        <dbReference type="ChEBI" id="CHEBI:29985"/>
        <dbReference type="ChEBI" id="CHEBI:29991"/>
        <dbReference type="ChEBI" id="CHEBI:30616"/>
        <dbReference type="ChEBI" id="CHEBI:33019"/>
        <dbReference type="ChEBI" id="CHEBI:58048"/>
        <dbReference type="ChEBI" id="CHEBI:58359"/>
        <dbReference type="ChEBI" id="CHEBI:456215"/>
        <dbReference type="EC" id="6.3.5.4"/>
    </reaction>
</comment>
<evidence type="ECO:0000313" key="8">
    <source>
        <dbReference type="Proteomes" id="UP000220192"/>
    </source>
</evidence>
<dbReference type="Gene3D" id="3.40.50.620">
    <property type="entry name" value="HUPs"/>
    <property type="match status" value="1"/>
</dbReference>
<dbReference type="Pfam" id="PF00733">
    <property type="entry name" value="Asn_synthase"/>
    <property type="match status" value="1"/>
</dbReference>
<accession>A0A2A7D3L8</accession>
<protein>
    <recommendedName>
        <fullName evidence="2">asparagine synthase (glutamine-hydrolyzing)</fullName>
        <ecNumber evidence="2">6.3.5.4</ecNumber>
    </recommendedName>
</protein>
<reference evidence="7 8" key="1">
    <citation type="submission" date="2017-09" db="EMBL/GenBank/DDBJ databases">
        <title>Large-scale bioinformatics analysis of Bacillus genomes uncovers conserved roles of natural products in bacterial physiology.</title>
        <authorList>
            <consortium name="Agbiome Team Llc"/>
            <person name="Bleich R.M."/>
            <person name="Grubbs K.J."/>
            <person name="Santa Maria K.C."/>
            <person name="Allen S.E."/>
            <person name="Farag S."/>
            <person name="Shank E.A."/>
            <person name="Bowers A."/>
        </authorList>
    </citation>
    <scope>NUCLEOTIDE SEQUENCE [LARGE SCALE GENOMIC DNA]</scope>
    <source>
        <strain evidence="7 8">AFS095574</strain>
    </source>
</reference>
<dbReference type="InterPro" id="IPR014729">
    <property type="entry name" value="Rossmann-like_a/b/a_fold"/>
</dbReference>
<evidence type="ECO:0000256" key="2">
    <source>
        <dbReference type="ARBA" id="ARBA00012737"/>
    </source>
</evidence>
<evidence type="ECO:0000313" key="7">
    <source>
        <dbReference type="EMBL" id="PDZ14633.1"/>
    </source>
</evidence>
<dbReference type="PANTHER" id="PTHR43284:SF1">
    <property type="entry name" value="ASPARAGINE SYNTHETASE"/>
    <property type="match status" value="1"/>
</dbReference>
<feature type="domain" description="Asparagine synthetase" evidence="5">
    <location>
        <begin position="250"/>
        <end position="613"/>
    </location>
</feature>
<dbReference type="Pfam" id="PF13537">
    <property type="entry name" value="GATase_7"/>
    <property type="match status" value="1"/>
</dbReference>
<gene>
    <name evidence="7" type="ORF">CON16_23750</name>
</gene>
<evidence type="ECO:0000256" key="3">
    <source>
        <dbReference type="ARBA" id="ARBA00022888"/>
    </source>
</evidence>
<keyword evidence="3" id="KW-0061">Asparagine biosynthesis</keyword>